<sequence length="141" mass="15481">MCSSWMSCWGRRSGRACRCAAPSRRAHLNLNAHCLAMRVDGLVLLCPLHRSLLNYPTPCTNLKADCTGRTFPSPSVIAAPGAPFSCIGELAIPSTTVRSLRSVLMHSTAISNCKPLSPIEIPQPMKSFFFMDEPEDEEMEL</sequence>
<keyword evidence="2" id="KW-1185">Reference proteome</keyword>
<dbReference type="EMBL" id="KV417306">
    <property type="protein sequence ID" value="KZO92880.1"/>
    <property type="molecule type" value="Genomic_DNA"/>
</dbReference>
<dbReference type="Proteomes" id="UP000076738">
    <property type="component" value="Unassembled WGS sequence"/>
</dbReference>
<reference evidence="1 2" key="1">
    <citation type="journal article" date="2016" name="Mol. Biol. Evol.">
        <title>Comparative Genomics of Early-Diverging Mushroom-Forming Fungi Provides Insights into the Origins of Lignocellulose Decay Capabilities.</title>
        <authorList>
            <person name="Nagy L.G."/>
            <person name="Riley R."/>
            <person name="Tritt A."/>
            <person name="Adam C."/>
            <person name="Daum C."/>
            <person name="Floudas D."/>
            <person name="Sun H."/>
            <person name="Yadav J.S."/>
            <person name="Pangilinan J."/>
            <person name="Larsson K.H."/>
            <person name="Matsuura K."/>
            <person name="Barry K."/>
            <person name="Labutti K."/>
            <person name="Kuo R."/>
            <person name="Ohm R.A."/>
            <person name="Bhattacharya S.S."/>
            <person name="Shirouzu T."/>
            <person name="Yoshinaga Y."/>
            <person name="Martin F.M."/>
            <person name="Grigoriev I.V."/>
            <person name="Hibbett D.S."/>
        </authorList>
    </citation>
    <scope>NUCLEOTIDE SEQUENCE [LARGE SCALE GENOMIC DNA]</scope>
    <source>
        <strain evidence="1 2">TUFC12733</strain>
    </source>
</reference>
<gene>
    <name evidence="1" type="ORF">CALVIDRAFT_540556</name>
</gene>
<accession>A0A167IRB5</accession>
<dbReference type="AlphaFoldDB" id="A0A167IRB5"/>
<proteinExistence type="predicted"/>
<evidence type="ECO:0000313" key="2">
    <source>
        <dbReference type="Proteomes" id="UP000076738"/>
    </source>
</evidence>
<organism evidence="1 2">
    <name type="scientific">Calocera viscosa (strain TUFC12733)</name>
    <dbReference type="NCBI Taxonomy" id="1330018"/>
    <lineage>
        <taxon>Eukaryota</taxon>
        <taxon>Fungi</taxon>
        <taxon>Dikarya</taxon>
        <taxon>Basidiomycota</taxon>
        <taxon>Agaricomycotina</taxon>
        <taxon>Dacrymycetes</taxon>
        <taxon>Dacrymycetales</taxon>
        <taxon>Dacrymycetaceae</taxon>
        <taxon>Calocera</taxon>
    </lineage>
</organism>
<protein>
    <submittedName>
        <fullName evidence="1">Uncharacterized protein</fullName>
    </submittedName>
</protein>
<name>A0A167IRB5_CALVF</name>
<evidence type="ECO:0000313" key="1">
    <source>
        <dbReference type="EMBL" id="KZO92880.1"/>
    </source>
</evidence>